<proteinExistence type="predicted"/>
<dbReference type="EMBL" id="HBUE01222603">
    <property type="protein sequence ID" value="CAG6540348.1"/>
    <property type="molecule type" value="Transcribed_RNA"/>
</dbReference>
<reference evidence="1" key="1">
    <citation type="submission" date="2021-05" db="EMBL/GenBank/DDBJ databases">
        <authorList>
            <person name="Alioto T."/>
            <person name="Alioto T."/>
            <person name="Gomez Garrido J."/>
        </authorList>
    </citation>
    <scope>NUCLEOTIDE SEQUENCE</scope>
</reference>
<evidence type="ECO:0000313" key="1">
    <source>
        <dbReference type="EMBL" id="CAG6540348.1"/>
    </source>
</evidence>
<accession>A0A8D8HTG4</accession>
<dbReference type="EMBL" id="HBUE01329273">
    <property type="protein sequence ID" value="CAG6592417.1"/>
    <property type="molecule type" value="Transcribed_RNA"/>
</dbReference>
<name>A0A8D8HTG4_CULPI</name>
<protein>
    <submittedName>
        <fullName evidence="1">(northern house mosquito) hypothetical protein</fullName>
    </submittedName>
</protein>
<dbReference type="EMBL" id="HBUE01115015">
    <property type="protein sequence ID" value="CAG6490270.1"/>
    <property type="molecule type" value="Transcribed_RNA"/>
</dbReference>
<dbReference type="AlphaFoldDB" id="A0A8D8HTG4"/>
<organism evidence="1">
    <name type="scientific">Culex pipiens</name>
    <name type="common">House mosquito</name>
    <dbReference type="NCBI Taxonomy" id="7175"/>
    <lineage>
        <taxon>Eukaryota</taxon>
        <taxon>Metazoa</taxon>
        <taxon>Ecdysozoa</taxon>
        <taxon>Arthropoda</taxon>
        <taxon>Hexapoda</taxon>
        <taxon>Insecta</taxon>
        <taxon>Pterygota</taxon>
        <taxon>Neoptera</taxon>
        <taxon>Endopterygota</taxon>
        <taxon>Diptera</taxon>
        <taxon>Nematocera</taxon>
        <taxon>Culicoidea</taxon>
        <taxon>Culicidae</taxon>
        <taxon>Culicinae</taxon>
        <taxon>Culicini</taxon>
        <taxon>Culex</taxon>
        <taxon>Culex</taxon>
    </lineage>
</organism>
<sequence>MGCRGKSWHRLAVSTHCVLDRVRGQHILHSNTDLSAAPDRCASDEMDEVLAFVSSDLLVMYLPSWRSSVVYTIAGLFRKSSAGQIPGVFICWLGIGSLVTRRCCRIGVAGDARRRRAVAGFLHEIVDEAETV</sequence>